<gene>
    <name evidence="2" type="ORF">B9Z19DRAFT_1192256</name>
</gene>
<dbReference type="Proteomes" id="UP000244722">
    <property type="component" value="Unassembled WGS sequence"/>
</dbReference>
<evidence type="ECO:0000313" key="2">
    <source>
        <dbReference type="EMBL" id="PUU79896.1"/>
    </source>
</evidence>
<evidence type="ECO:0000313" key="3">
    <source>
        <dbReference type="Proteomes" id="UP000244722"/>
    </source>
</evidence>
<comment type="caution">
    <text evidence="2">The sequence shown here is derived from an EMBL/GenBank/DDBJ whole genome shotgun (WGS) entry which is preliminary data.</text>
</comment>
<feature type="compositionally biased region" description="Polar residues" evidence="1">
    <location>
        <begin position="52"/>
        <end position="79"/>
    </location>
</feature>
<protein>
    <submittedName>
        <fullName evidence="2">Uncharacterized protein</fullName>
    </submittedName>
</protein>
<reference evidence="2 3" key="1">
    <citation type="submission" date="2017-04" db="EMBL/GenBank/DDBJ databases">
        <title>Draft genome sequence of Tuber borchii Vittad., a whitish edible truffle.</title>
        <authorList>
            <consortium name="DOE Joint Genome Institute"/>
            <person name="Murat C."/>
            <person name="Kuo A."/>
            <person name="Barry K.W."/>
            <person name="Clum A."/>
            <person name="Dockter R.B."/>
            <person name="Fauchery L."/>
            <person name="Iotti M."/>
            <person name="Kohler A."/>
            <person name="Labutti K."/>
            <person name="Lindquist E.A."/>
            <person name="Lipzen A."/>
            <person name="Ohm R.A."/>
            <person name="Wang M."/>
            <person name="Grigoriev I.V."/>
            <person name="Zambonelli A."/>
            <person name="Martin F.M."/>
        </authorList>
    </citation>
    <scope>NUCLEOTIDE SEQUENCE [LARGE SCALE GENOMIC DNA]</scope>
    <source>
        <strain evidence="2 3">Tbo3840</strain>
    </source>
</reference>
<evidence type="ECO:0000256" key="1">
    <source>
        <dbReference type="SAM" id="MobiDB-lite"/>
    </source>
</evidence>
<dbReference type="AlphaFoldDB" id="A0A2T6ZWP6"/>
<dbReference type="OrthoDB" id="5390209at2759"/>
<sequence length="204" mass="22109">MDDSIINSPFPHHSEPPFVSPFITPRTHSRLRNPTTLTTTRANRTPTRATRSQRNTATTTDSITTGNRTISTPLPAKTNTRLSTLSQPAQATSSPHYAQETISSAAKRRFREEEEEGMGGGIHERIAVLEAEIRMLREQRGWIVGMIEEQKKKGGRIPGGGENDKGRDSGDGDGEGVTVVGYGNDDEDGDGIVREKGNGNGVKG</sequence>
<proteinExistence type="predicted"/>
<feature type="region of interest" description="Disordered" evidence="1">
    <location>
        <begin position="1"/>
        <end position="79"/>
    </location>
</feature>
<organism evidence="2 3">
    <name type="scientific">Tuber borchii</name>
    <name type="common">White truffle</name>
    <dbReference type="NCBI Taxonomy" id="42251"/>
    <lineage>
        <taxon>Eukaryota</taxon>
        <taxon>Fungi</taxon>
        <taxon>Dikarya</taxon>
        <taxon>Ascomycota</taxon>
        <taxon>Pezizomycotina</taxon>
        <taxon>Pezizomycetes</taxon>
        <taxon>Pezizales</taxon>
        <taxon>Tuberaceae</taxon>
        <taxon>Tuber</taxon>
    </lineage>
</organism>
<keyword evidence="3" id="KW-1185">Reference proteome</keyword>
<feature type="region of interest" description="Disordered" evidence="1">
    <location>
        <begin position="150"/>
        <end position="204"/>
    </location>
</feature>
<name>A0A2T6ZWP6_TUBBO</name>
<feature type="compositionally biased region" description="Low complexity" evidence="1">
    <location>
        <begin position="32"/>
        <end position="50"/>
    </location>
</feature>
<dbReference type="EMBL" id="NESQ01000078">
    <property type="protein sequence ID" value="PUU79896.1"/>
    <property type="molecule type" value="Genomic_DNA"/>
</dbReference>
<accession>A0A2T6ZWP6</accession>